<dbReference type="Proteomes" id="UP000254161">
    <property type="component" value="Unassembled WGS sequence"/>
</dbReference>
<sequence length="162" mass="18231">MARFPKPVEEIPNYFPRKINEDYSQKQNNISRLSPYNWTFVKVVAEGKKSACETQCPKNAIIFDDKAKILNLVEKAKKQGKFIYGDTQNGGMSTFYISSVDFTKIDEAIAKKYENTGQVGRPHIKVKVDNFINEDSTLIKGVLTAPLVGVVAVAKARKIKKE</sequence>
<protein>
    <submittedName>
        <fullName evidence="1">Hydrogenase 2 protein HybA</fullName>
    </submittedName>
</protein>
<accession>A0A381EK31</accession>
<reference evidence="1 2" key="1">
    <citation type="submission" date="2018-06" db="EMBL/GenBank/DDBJ databases">
        <authorList>
            <consortium name="Pathogen Informatics"/>
            <person name="Doyle S."/>
        </authorList>
    </citation>
    <scope>NUCLEOTIDE SEQUENCE [LARGE SCALE GENOMIC DNA]</scope>
    <source>
        <strain evidence="1 2">NCTC12264</strain>
    </source>
</reference>
<dbReference type="AlphaFoldDB" id="A0A381EK31"/>
<name>A0A381EK31_CAMUP</name>
<organism evidence="1 2">
    <name type="scientific">Campylobacter upsaliensis</name>
    <dbReference type="NCBI Taxonomy" id="28080"/>
    <lineage>
        <taxon>Bacteria</taxon>
        <taxon>Pseudomonadati</taxon>
        <taxon>Campylobacterota</taxon>
        <taxon>Epsilonproteobacteria</taxon>
        <taxon>Campylobacterales</taxon>
        <taxon>Campylobacteraceae</taxon>
        <taxon>Campylobacter</taxon>
    </lineage>
</organism>
<evidence type="ECO:0000313" key="1">
    <source>
        <dbReference type="EMBL" id="SUX27097.1"/>
    </source>
</evidence>
<proteinExistence type="predicted"/>
<dbReference type="EMBL" id="UFUZ01000001">
    <property type="protein sequence ID" value="SUX27097.1"/>
    <property type="molecule type" value="Genomic_DNA"/>
</dbReference>
<evidence type="ECO:0000313" key="2">
    <source>
        <dbReference type="Proteomes" id="UP000254161"/>
    </source>
</evidence>
<gene>
    <name evidence="1" type="ORF">NCTC12264_01341</name>
</gene>
<dbReference type="Gene3D" id="3.30.70.20">
    <property type="match status" value="1"/>
</dbReference>